<dbReference type="EMBL" id="QUBQ01000001">
    <property type="protein sequence ID" value="REK75843.1"/>
    <property type="molecule type" value="Genomic_DNA"/>
</dbReference>
<protein>
    <submittedName>
        <fullName evidence="2">Uncharacterized protein</fullName>
    </submittedName>
</protein>
<organism evidence="2 3">
    <name type="scientific">Paenibacillus paeoniae</name>
    <dbReference type="NCBI Taxonomy" id="2292705"/>
    <lineage>
        <taxon>Bacteria</taxon>
        <taxon>Bacillati</taxon>
        <taxon>Bacillota</taxon>
        <taxon>Bacilli</taxon>
        <taxon>Bacillales</taxon>
        <taxon>Paenibacillaceae</taxon>
        <taxon>Paenibacillus</taxon>
    </lineage>
</organism>
<feature type="transmembrane region" description="Helical" evidence="1">
    <location>
        <begin position="14"/>
        <end position="32"/>
    </location>
</feature>
<accession>A0A371PI78</accession>
<evidence type="ECO:0000313" key="2">
    <source>
        <dbReference type="EMBL" id="REK75843.1"/>
    </source>
</evidence>
<evidence type="ECO:0000256" key="1">
    <source>
        <dbReference type="SAM" id="Phobius"/>
    </source>
</evidence>
<keyword evidence="1" id="KW-0812">Transmembrane</keyword>
<dbReference type="Proteomes" id="UP000261905">
    <property type="component" value="Unassembled WGS sequence"/>
</dbReference>
<keyword evidence="3" id="KW-1185">Reference proteome</keyword>
<keyword evidence="1" id="KW-1133">Transmembrane helix</keyword>
<dbReference type="AlphaFoldDB" id="A0A371PI78"/>
<name>A0A371PI78_9BACL</name>
<proteinExistence type="predicted"/>
<dbReference type="RefSeq" id="WP_116042367.1">
    <property type="nucleotide sequence ID" value="NZ_QUBQ01000001.1"/>
</dbReference>
<comment type="caution">
    <text evidence="2">The sequence shown here is derived from an EMBL/GenBank/DDBJ whole genome shotgun (WGS) entry which is preliminary data.</text>
</comment>
<gene>
    <name evidence="2" type="ORF">DX130_01845</name>
</gene>
<evidence type="ECO:0000313" key="3">
    <source>
        <dbReference type="Proteomes" id="UP000261905"/>
    </source>
</evidence>
<dbReference type="OrthoDB" id="2619264at2"/>
<reference evidence="2 3" key="1">
    <citation type="submission" date="2018-08" db="EMBL/GenBank/DDBJ databases">
        <title>Paenibacillus sp. M4BSY-1, whole genome shotgun sequence.</title>
        <authorList>
            <person name="Tuo L."/>
        </authorList>
    </citation>
    <scope>NUCLEOTIDE SEQUENCE [LARGE SCALE GENOMIC DNA]</scope>
    <source>
        <strain evidence="2 3">M4BSY-1</strain>
    </source>
</reference>
<feature type="transmembrane region" description="Helical" evidence="1">
    <location>
        <begin position="44"/>
        <end position="64"/>
    </location>
</feature>
<keyword evidence="1" id="KW-0472">Membrane</keyword>
<sequence length="105" mass="12026">MEKKRKQPGKGRHVFYLISASGMLFYALTQMGHSNGGSASHVFWYVWLGFTAVIIAANVNMLLMSEGKREEMARIKRAKAQRWERALEKRIAKRAEAVQRSRSRG</sequence>